<keyword evidence="3" id="KW-1185">Reference proteome</keyword>
<dbReference type="Proteomes" id="UP000002774">
    <property type="component" value="Chromosome"/>
</dbReference>
<accession>H1Y3H0</accession>
<name>H1Y3H0_9SPHI</name>
<evidence type="ECO:0000256" key="1">
    <source>
        <dbReference type="SAM" id="Phobius"/>
    </source>
</evidence>
<sequence>MNLGDDLTFGCLGLLIIILLFVIIKMIWNRCQGRDELDGFF</sequence>
<reference evidence="2" key="1">
    <citation type="submission" date="2011-09" db="EMBL/GenBank/DDBJ databases">
        <title>The permanent draft genome of Mucilaginibacter paludis DSM 18603.</title>
        <authorList>
            <consortium name="US DOE Joint Genome Institute (JGI-PGF)"/>
            <person name="Lucas S."/>
            <person name="Han J."/>
            <person name="Lapidus A."/>
            <person name="Bruce D."/>
            <person name="Goodwin L."/>
            <person name="Pitluck S."/>
            <person name="Peters L."/>
            <person name="Kyrpides N."/>
            <person name="Mavromatis K."/>
            <person name="Ivanova N."/>
            <person name="Mikhailova N."/>
            <person name="Held B."/>
            <person name="Detter J.C."/>
            <person name="Tapia R."/>
            <person name="Han C."/>
            <person name="Land M."/>
            <person name="Hauser L."/>
            <person name="Markowitz V."/>
            <person name="Cheng J.-F."/>
            <person name="Hugenholtz P."/>
            <person name="Woyke T."/>
            <person name="Wu D."/>
            <person name="Tindall B."/>
            <person name="Brambilla E."/>
            <person name="Klenk H.-P."/>
            <person name="Eisen J.A."/>
        </authorList>
    </citation>
    <scope>NUCLEOTIDE SEQUENCE [LARGE SCALE GENOMIC DNA]</scope>
    <source>
        <strain evidence="2">DSM 18603</strain>
    </source>
</reference>
<gene>
    <name evidence="2" type="ORF">Mucpa_5669</name>
</gene>
<dbReference type="HOGENOM" id="CLU_3272961_0_0_10"/>
<keyword evidence="1" id="KW-0472">Membrane</keyword>
<dbReference type="AlphaFoldDB" id="H1Y3H0"/>
<keyword evidence="1" id="KW-1133">Transmembrane helix</keyword>
<feature type="transmembrane region" description="Helical" evidence="1">
    <location>
        <begin position="6"/>
        <end position="24"/>
    </location>
</feature>
<evidence type="ECO:0000313" key="2">
    <source>
        <dbReference type="EMBL" id="EHQ29738.1"/>
    </source>
</evidence>
<organism evidence="2 3">
    <name type="scientific">Mucilaginibacter paludis DSM 18603</name>
    <dbReference type="NCBI Taxonomy" id="714943"/>
    <lineage>
        <taxon>Bacteria</taxon>
        <taxon>Pseudomonadati</taxon>
        <taxon>Bacteroidota</taxon>
        <taxon>Sphingobacteriia</taxon>
        <taxon>Sphingobacteriales</taxon>
        <taxon>Sphingobacteriaceae</taxon>
        <taxon>Mucilaginibacter</taxon>
    </lineage>
</organism>
<evidence type="ECO:0000313" key="3">
    <source>
        <dbReference type="Proteomes" id="UP000002774"/>
    </source>
</evidence>
<dbReference type="EMBL" id="CM001403">
    <property type="protein sequence ID" value="EHQ29738.1"/>
    <property type="molecule type" value="Genomic_DNA"/>
</dbReference>
<protein>
    <submittedName>
        <fullName evidence="2">Uncharacterized protein</fullName>
    </submittedName>
</protein>
<keyword evidence="1" id="KW-0812">Transmembrane</keyword>
<proteinExistence type="predicted"/>